<dbReference type="Gene3D" id="1.10.150.80">
    <property type="entry name" value="HRDC domain"/>
    <property type="match status" value="1"/>
</dbReference>
<dbReference type="Proteomes" id="UP000266177">
    <property type="component" value="Unassembled WGS sequence"/>
</dbReference>
<dbReference type="InterPro" id="IPR010997">
    <property type="entry name" value="HRDC-like_sf"/>
</dbReference>
<proteinExistence type="predicted"/>
<dbReference type="InterPro" id="IPR044876">
    <property type="entry name" value="HRDC_dom_sf"/>
</dbReference>
<dbReference type="SMART" id="SM00341">
    <property type="entry name" value="HRDC"/>
    <property type="match status" value="1"/>
</dbReference>
<reference evidence="2 3" key="1">
    <citation type="submission" date="2018-09" db="EMBL/GenBank/DDBJ databases">
        <title>Paenibacillus SK2017-BO5.</title>
        <authorList>
            <person name="Piskunova J.V."/>
            <person name="Dubiley S.A."/>
            <person name="Severinov K.V."/>
        </authorList>
    </citation>
    <scope>NUCLEOTIDE SEQUENCE [LARGE SCALE GENOMIC DNA]</scope>
    <source>
        <strain evidence="2 3">BO5</strain>
    </source>
</reference>
<dbReference type="Pfam" id="PF00570">
    <property type="entry name" value="HRDC"/>
    <property type="match status" value="1"/>
</dbReference>
<organism evidence="2 3">
    <name type="scientific">Paenibacillus thiaminolyticus</name>
    <name type="common">Bacillus thiaminolyticus</name>
    <dbReference type="NCBI Taxonomy" id="49283"/>
    <lineage>
        <taxon>Bacteria</taxon>
        <taxon>Bacillati</taxon>
        <taxon>Bacillota</taxon>
        <taxon>Bacilli</taxon>
        <taxon>Bacillales</taxon>
        <taxon>Paenibacillaceae</taxon>
        <taxon>Paenibacillus</taxon>
    </lineage>
</organism>
<dbReference type="InterPro" id="IPR002121">
    <property type="entry name" value="HRDC_dom"/>
</dbReference>
<dbReference type="OrthoDB" id="26793at2"/>
<name>A0A3A3GTS4_PANTH</name>
<accession>A0A3A3GTS4</accession>
<evidence type="ECO:0000259" key="1">
    <source>
        <dbReference type="PROSITE" id="PS50967"/>
    </source>
</evidence>
<comment type="caution">
    <text evidence="2">The sequence shown here is derived from an EMBL/GenBank/DDBJ whole genome shotgun (WGS) entry which is preliminary data.</text>
</comment>
<dbReference type="EMBL" id="QYZD01000030">
    <property type="protein sequence ID" value="RJG20842.1"/>
    <property type="molecule type" value="Genomic_DNA"/>
</dbReference>
<dbReference type="SUPFAM" id="SSF47819">
    <property type="entry name" value="HRDC-like"/>
    <property type="match status" value="1"/>
</dbReference>
<evidence type="ECO:0000313" key="3">
    <source>
        <dbReference type="Proteomes" id="UP000266177"/>
    </source>
</evidence>
<dbReference type="AlphaFoldDB" id="A0A3A3GTS4"/>
<dbReference type="GO" id="GO:0000166">
    <property type="term" value="F:nucleotide binding"/>
    <property type="evidence" value="ECO:0007669"/>
    <property type="project" value="InterPro"/>
</dbReference>
<sequence>MQVVWMVRLERGMEEEGSEKRLKRGGKRKEDSYTAPFGLLTAGEEQGQWMVLWEAEGAEPEIWFEGGDWAEMRASLRRGMARLMSAGYRLSLGFVPEVDIHERRMREQQEWIACYADLHPNAEVYDRLAQWRREAATRLRRAPYWIASNRMLRMVSAYLPQQLEELEQIPGFGVVKVRDFGEEIIQIGKQYARTTDFPLDWVADAVSEPEFARWVYAEWEAKQANELAKISERRLLMEGLQQGMGIEQLMDRLQVDRRELIMRIEKIAKEGGAIEGLAEEELASMPPVEREAVESALIELGDEYIKPIYIKAFGEAALELPASELQTNYERIRLLRLLHRRRKSREARQAKAG</sequence>
<evidence type="ECO:0000313" key="2">
    <source>
        <dbReference type="EMBL" id="RJG20842.1"/>
    </source>
</evidence>
<protein>
    <recommendedName>
        <fullName evidence="1">HRDC domain-containing protein</fullName>
    </recommendedName>
</protein>
<dbReference type="RefSeq" id="WP_119795823.1">
    <property type="nucleotide sequence ID" value="NZ_QYZD01000030.1"/>
</dbReference>
<dbReference type="GO" id="GO:0003676">
    <property type="term" value="F:nucleic acid binding"/>
    <property type="evidence" value="ECO:0007669"/>
    <property type="project" value="InterPro"/>
</dbReference>
<feature type="domain" description="HRDC" evidence="1">
    <location>
        <begin position="118"/>
        <end position="198"/>
    </location>
</feature>
<dbReference type="PROSITE" id="PS50967">
    <property type="entry name" value="HRDC"/>
    <property type="match status" value="1"/>
</dbReference>
<gene>
    <name evidence="2" type="ORF">DQX05_23590</name>
</gene>